<dbReference type="EC" id="4.1.1.65" evidence="12"/>
<evidence type="ECO:0000256" key="9">
    <source>
        <dbReference type="ARBA" id="ARBA00023239"/>
    </source>
</evidence>
<keyword evidence="7 12" id="KW-0865">Zymogen</keyword>
<keyword evidence="2 12" id="KW-1003">Cell membrane</keyword>
<comment type="subunit">
    <text evidence="12">Heterodimer of a large membrane-associated beta subunit and a small pyruvoyl-containing alpha subunit.</text>
</comment>
<evidence type="ECO:0000256" key="8">
    <source>
        <dbReference type="ARBA" id="ARBA00023209"/>
    </source>
</evidence>
<comment type="pathway">
    <text evidence="1">Lipid metabolism.</text>
</comment>
<dbReference type="Pfam" id="PF02666">
    <property type="entry name" value="PS_Dcarbxylase"/>
    <property type="match status" value="1"/>
</dbReference>
<feature type="active site" description="Charge relay system; for autoendoproteolytic cleavage activity" evidence="12">
    <location>
        <position position="256"/>
    </location>
</feature>
<dbReference type="InterPro" id="IPR033177">
    <property type="entry name" value="PSD-B"/>
</dbReference>
<feature type="site" description="Cleavage (non-hydrolytic); by autocatalysis" evidence="12">
    <location>
        <begin position="255"/>
        <end position="256"/>
    </location>
</feature>
<comment type="subcellular location">
    <subcellularLocation>
        <location evidence="12">Cell membrane</location>
        <topology evidence="12">Peripheral membrane protein</topology>
    </subcellularLocation>
</comment>
<dbReference type="RefSeq" id="WP_055275425.1">
    <property type="nucleotide sequence ID" value="NZ_CYZV01000005.1"/>
</dbReference>
<comment type="catalytic activity">
    <reaction evidence="12">
        <text>a 1,2-diacyl-sn-glycero-3-phospho-L-serine + H(+) = a 1,2-diacyl-sn-glycero-3-phosphoethanolamine + CO2</text>
        <dbReference type="Rhea" id="RHEA:20828"/>
        <dbReference type="ChEBI" id="CHEBI:15378"/>
        <dbReference type="ChEBI" id="CHEBI:16526"/>
        <dbReference type="ChEBI" id="CHEBI:57262"/>
        <dbReference type="ChEBI" id="CHEBI:64612"/>
        <dbReference type="EC" id="4.1.1.65"/>
    </reaction>
</comment>
<evidence type="ECO:0000256" key="3">
    <source>
        <dbReference type="ARBA" id="ARBA00022516"/>
    </source>
</evidence>
<keyword evidence="5 12" id="KW-0443">Lipid metabolism</keyword>
<dbReference type="PANTHER" id="PTHR10067:SF17">
    <property type="entry name" value="PHOSPHATIDYLSERINE DECARBOXYLASE PROENZYME 2"/>
    <property type="match status" value="1"/>
</dbReference>
<dbReference type="AlphaFoldDB" id="A0A173ZJP6"/>
<dbReference type="UniPathway" id="UPA00558">
    <property type="reaction ID" value="UER00616"/>
</dbReference>
<feature type="active site" description="Charge relay system; for autoendoproteolytic cleavage activity" evidence="12">
    <location>
        <position position="169"/>
    </location>
</feature>
<feature type="chain" id="PRO_5023432394" description="Phosphatidylserine decarboxylase alpha chain" evidence="12">
    <location>
        <begin position="256"/>
        <end position="299"/>
    </location>
</feature>
<evidence type="ECO:0000256" key="4">
    <source>
        <dbReference type="ARBA" id="ARBA00022793"/>
    </source>
</evidence>
<accession>A0A173ZJP6</accession>
<keyword evidence="3 12" id="KW-0444">Lipid biosynthesis</keyword>
<evidence type="ECO:0000256" key="6">
    <source>
        <dbReference type="ARBA" id="ARBA00023136"/>
    </source>
</evidence>
<dbReference type="InterPro" id="IPR033179">
    <property type="entry name" value="PSD_type2_pro"/>
</dbReference>
<gene>
    <name evidence="13" type="primary">psdD</name>
    <name evidence="12" type="synonym">psd</name>
    <name evidence="13" type="ORF">ERS852470_00659</name>
</gene>
<dbReference type="OrthoDB" id="9802030at2"/>
<dbReference type="GO" id="GO:0005886">
    <property type="term" value="C:plasma membrane"/>
    <property type="evidence" value="ECO:0007669"/>
    <property type="project" value="UniProtKB-SubCell"/>
</dbReference>
<dbReference type="NCBIfam" id="NF001941">
    <property type="entry name" value="PRK00723.1"/>
    <property type="match status" value="1"/>
</dbReference>
<dbReference type="Proteomes" id="UP000095558">
    <property type="component" value="Unassembled WGS sequence"/>
</dbReference>
<evidence type="ECO:0000256" key="12">
    <source>
        <dbReference type="HAMAP-Rule" id="MF_00663"/>
    </source>
</evidence>
<comment type="similarity">
    <text evidence="12">Belongs to the phosphatidylserine decarboxylase family. PSD-B subfamily. Prokaryotic type II sub-subfamily.</text>
</comment>
<evidence type="ECO:0000256" key="10">
    <source>
        <dbReference type="ARBA" id="ARBA00023264"/>
    </source>
</evidence>
<dbReference type="GO" id="GO:0004609">
    <property type="term" value="F:phosphatidylserine decarboxylase activity"/>
    <property type="evidence" value="ECO:0007669"/>
    <property type="project" value="UniProtKB-UniRule"/>
</dbReference>
<keyword evidence="4 12" id="KW-0210">Decarboxylase</keyword>
<sequence>MIQIYNRRTNKYDTEAVTGEKYINWAYESPIGKGFVELFVKRKIFSKLYGLYCDSKLSRKKIPSFISSFNIDMDMCPTIPSDFKSFNDFFIRKLTKEARPINTNKNILISPGDGRLMAHTNIDINELIQVKGITYSLSELIQDDEIAKEYNGGVCLVLRLCPTDYHRLHFIDNGTIEASNKVLGNYYSVNPTALERVPKLYCQNKREWSIFHSKNFGDVIHVEVGATCVGSIIQSYTPNQKVKKGDEKCYFKFGGSTTILFFKKNTVTIDDDILLQSSFGFETKVNMGEKIGEKFSYSS</sequence>
<dbReference type="GO" id="GO:0006646">
    <property type="term" value="P:phosphatidylethanolamine biosynthetic process"/>
    <property type="evidence" value="ECO:0007669"/>
    <property type="project" value="UniProtKB-UniRule"/>
</dbReference>
<dbReference type="NCBIfam" id="TIGR00163">
    <property type="entry name" value="PS_decarb"/>
    <property type="match status" value="1"/>
</dbReference>
<comment type="PTM">
    <text evidence="12">Is synthesized initially as an inactive proenzyme. Formation of the active enzyme involves a self-maturation process in which the active site pyruvoyl group is generated from an internal serine residue via an autocatalytic post-translational modification. Two non-identical subunits are generated from the proenzyme in this reaction, and the pyruvate is formed at the N-terminus of the alpha chain, which is derived from the carboxyl end of the proenzyme. The autoendoproteolytic cleavage occurs by a canonical serine protease mechanism, in which the side chain hydroxyl group of the serine supplies its oxygen atom to form the C-terminus of the beta chain, while the remainder of the serine residue undergoes an oxidative deamination to produce ammonia and the pyruvoyl prosthetic group on the alpha chain. During this reaction, the Ser that is part of the protease active site of the proenzyme becomes the pyruvoyl prosthetic group, which constitutes an essential element of the active site of the mature decarboxylase.</text>
</comment>
<evidence type="ECO:0000313" key="13">
    <source>
        <dbReference type="EMBL" id="CUN76033.1"/>
    </source>
</evidence>
<evidence type="ECO:0000256" key="1">
    <source>
        <dbReference type="ARBA" id="ARBA00005189"/>
    </source>
</evidence>
<comment type="cofactor">
    <cofactor evidence="12">
        <name>pyruvate</name>
        <dbReference type="ChEBI" id="CHEBI:15361"/>
    </cofactor>
    <text evidence="12">Binds 1 pyruvoyl group covalently per subunit.</text>
</comment>
<comment type="pathway">
    <text evidence="12">Phospholipid metabolism; phosphatidylethanolamine biosynthesis; phosphatidylethanolamine from CDP-diacylglycerol: step 2/2.</text>
</comment>
<evidence type="ECO:0000256" key="11">
    <source>
        <dbReference type="ARBA" id="ARBA00023317"/>
    </source>
</evidence>
<feature type="chain" id="PRO_5023432393" description="Phosphatidylserine decarboxylase beta chain" evidence="12">
    <location>
        <begin position="1"/>
        <end position="255"/>
    </location>
</feature>
<keyword evidence="6 12" id="KW-0472">Membrane</keyword>
<evidence type="ECO:0000256" key="7">
    <source>
        <dbReference type="ARBA" id="ARBA00023145"/>
    </source>
</evidence>
<name>A0A173ZJP6_9CLOT</name>
<feature type="active site" description="Schiff-base intermediate with substrate; via pyruvic acid; for decarboxylase activity" evidence="12">
    <location>
        <position position="256"/>
    </location>
</feature>
<keyword evidence="9 12" id="KW-0456">Lyase</keyword>
<reference evidence="13 14" key="1">
    <citation type="submission" date="2015-09" db="EMBL/GenBank/DDBJ databases">
        <authorList>
            <consortium name="Pathogen Informatics"/>
        </authorList>
    </citation>
    <scope>NUCLEOTIDE SEQUENCE [LARGE SCALE GENOMIC DNA]</scope>
    <source>
        <strain evidence="13 14">2789STDY5834855</strain>
    </source>
</reference>
<dbReference type="EMBL" id="CYZV01000005">
    <property type="protein sequence ID" value="CUN76033.1"/>
    <property type="molecule type" value="Genomic_DNA"/>
</dbReference>
<protein>
    <recommendedName>
        <fullName evidence="12">Phosphatidylserine decarboxylase proenzyme</fullName>
        <ecNumber evidence="12">4.1.1.65</ecNumber>
    </recommendedName>
    <component>
        <recommendedName>
            <fullName evidence="12">Phosphatidylserine decarboxylase alpha chain</fullName>
        </recommendedName>
    </component>
    <component>
        <recommendedName>
            <fullName evidence="12">Phosphatidylserine decarboxylase beta chain</fullName>
        </recommendedName>
    </component>
</protein>
<keyword evidence="8 12" id="KW-0594">Phospholipid biosynthesis</keyword>
<dbReference type="InterPro" id="IPR003817">
    <property type="entry name" value="PS_Dcarbxylase"/>
</dbReference>
<evidence type="ECO:0000256" key="5">
    <source>
        <dbReference type="ARBA" id="ARBA00023098"/>
    </source>
</evidence>
<feature type="modified residue" description="Pyruvic acid (Ser); by autocatalysis" evidence="12">
    <location>
        <position position="256"/>
    </location>
</feature>
<feature type="active site" description="Charge relay system; for autoendoproteolytic cleavage activity" evidence="12">
    <location>
        <position position="113"/>
    </location>
</feature>
<dbReference type="HAMAP" id="MF_00663">
    <property type="entry name" value="PS_decarb_PSD_B_type2"/>
    <property type="match status" value="1"/>
</dbReference>
<evidence type="ECO:0000256" key="2">
    <source>
        <dbReference type="ARBA" id="ARBA00022475"/>
    </source>
</evidence>
<evidence type="ECO:0000313" key="14">
    <source>
        <dbReference type="Proteomes" id="UP000095558"/>
    </source>
</evidence>
<keyword evidence="11 12" id="KW-0670">Pyruvate</keyword>
<comment type="function">
    <text evidence="12">Catalyzes the formation of phosphatidylethanolamine (PtdEtn) from phosphatidylserine (PtdSer).</text>
</comment>
<keyword evidence="10 12" id="KW-1208">Phospholipid metabolism</keyword>
<dbReference type="PANTHER" id="PTHR10067">
    <property type="entry name" value="PHOSPHATIDYLSERINE DECARBOXYLASE"/>
    <property type="match status" value="1"/>
</dbReference>
<proteinExistence type="inferred from homology"/>
<organism evidence="13 14">
    <name type="scientific">Clostridium disporicum</name>
    <dbReference type="NCBI Taxonomy" id="84024"/>
    <lineage>
        <taxon>Bacteria</taxon>
        <taxon>Bacillati</taxon>
        <taxon>Bacillota</taxon>
        <taxon>Clostridia</taxon>
        <taxon>Eubacteriales</taxon>
        <taxon>Clostridiaceae</taxon>
        <taxon>Clostridium</taxon>
    </lineage>
</organism>